<dbReference type="AlphaFoldDB" id="A0A3B1BDS3"/>
<dbReference type="GO" id="GO:0017004">
    <property type="term" value="P:cytochrome complex assembly"/>
    <property type="evidence" value="ECO:0007669"/>
    <property type="project" value="UniProtKB-KW"/>
</dbReference>
<feature type="transmembrane region" description="Helical" evidence="6">
    <location>
        <begin position="6"/>
        <end position="29"/>
    </location>
</feature>
<evidence type="ECO:0000256" key="1">
    <source>
        <dbReference type="ARBA" id="ARBA00004141"/>
    </source>
</evidence>
<dbReference type="GO" id="GO:0005886">
    <property type="term" value="C:plasma membrane"/>
    <property type="evidence" value="ECO:0007669"/>
    <property type="project" value="TreeGrafter"/>
</dbReference>
<sequence>MESEIQLLWAAVVLYVIAGSLAIFAVVLGKRPEKTILALLVTALLVHGLSIGLRWLRLDHGPYLTMFEILSSNIFSLLFMFALAYWRYRAIRPVAALVLPLMFIMMGWLMLSNPNAGHLPPTYDTTWLVIHIMFGKVFLGAVLVAVGMAGVVLLRAAGLGEQKFARLPDDRKLDDLAYRFMALGFIFESLMLIAGAIWAQDAWGRYWAWDPLETWSFINWIVLGFALHLRVTLKPAPVRGALLIMTVFVLAFLTFFGVPFISQTPHQGAI</sequence>
<reference evidence="8" key="1">
    <citation type="submission" date="2018-06" db="EMBL/GenBank/DDBJ databases">
        <authorList>
            <person name="Zhirakovskaya E."/>
        </authorList>
    </citation>
    <scope>NUCLEOTIDE SEQUENCE</scope>
</reference>
<dbReference type="PANTHER" id="PTHR30071:SF1">
    <property type="entry name" value="CYTOCHROME B_B6 PROTEIN-RELATED"/>
    <property type="match status" value="1"/>
</dbReference>
<evidence type="ECO:0000259" key="7">
    <source>
        <dbReference type="Pfam" id="PF01578"/>
    </source>
</evidence>
<evidence type="ECO:0000256" key="4">
    <source>
        <dbReference type="ARBA" id="ARBA00022989"/>
    </source>
</evidence>
<evidence type="ECO:0000256" key="5">
    <source>
        <dbReference type="ARBA" id="ARBA00023136"/>
    </source>
</evidence>
<feature type="transmembrane region" description="Helical" evidence="6">
    <location>
        <begin position="62"/>
        <end position="86"/>
    </location>
</feature>
<keyword evidence="2 6" id="KW-0812">Transmembrane</keyword>
<evidence type="ECO:0000256" key="2">
    <source>
        <dbReference type="ARBA" id="ARBA00022692"/>
    </source>
</evidence>
<dbReference type="InterPro" id="IPR045062">
    <property type="entry name" value="Cyt_c_biogenesis_CcsA/CcmC"/>
</dbReference>
<feature type="transmembrane region" description="Helical" evidence="6">
    <location>
        <begin position="93"/>
        <end position="111"/>
    </location>
</feature>
<proteinExistence type="predicted"/>
<gene>
    <name evidence="8" type="ORF">MNBD_GAMMA25-810</name>
</gene>
<organism evidence="8">
    <name type="scientific">hydrothermal vent metagenome</name>
    <dbReference type="NCBI Taxonomy" id="652676"/>
    <lineage>
        <taxon>unclassified sequences</taxon>
        <taxon>metagenomes</taxon>
        <taxon>ecological metagenomes</taxon>
    </lineage>
</organism>
<feature type="transmembrane region" description="Helical" evidence="6">
    <location>
        <begin position="217"/>
        <end position="233"/>
    </location>
</feature>
<feature type="transmembrane region" description="Helical" evidence="6">
    <location>
        <begin position="176"/>
        <end position="197"/>
    </location>
</feature>
<evidence type="ECO:0000256" key="3">
    <source>
        <dbReference type="ARBA" id="ARBA00022748"/>
    </source>
</evidence>
<keyword evidence="3" id="KW-0201">Cytochrome c-type biogenesis</keyword>
<keyword evidence="5 6" id="KW-0472">Membrane</keyword>
<feature type="transmembrane region" description="Helical" evidence="6">
    <location>
        <begin position="131"/>
        <end position="155"/>
    </location>
</feature>
<dbReference type="GO" id="GO:0020037">
    <property type="term" value="F:heme binding"/>
    <property type="evidence" value="ECO:0007669"/>
    <property type="project" value="InterPro"/>
</dbReference>
<feature type="domain" description="Cytochrome c assembly protein" evidence="7">
    <location>
        <begin position="77"/>
        <end position="266"/>
    </location>
</feature>
<feature type="transmembrane region" description="Helical" evidence="6">
    <location>
        <begin position="240"/>
        <end position="261"/>
    </location>
</feature>
<dbReference type="Pfam" id="PF01578">
    <property type="entry name" value="Cytochrom_C_asm"/>
    <property type="match status" value="1"/>
</dbReference>
<accession>A0A3B1BDS3</accession>
<keyword evidence="4 6" id="KW-1133">Transmembrane helix</keyword>
<dbReference type="EMBL" id="UOFY01000028">
    <property type="protein sequence ID" value="VAX08540.1"/>
    <property type="molecule type" value="Genomic_DNA"/>
</dbReference>
<evidence type="ECO:0000313" key="8">
    <source>
        <dbReference type="EMBL" id="VAX08540.1"/>
    </source>
</evidence>
<name>A0A3B1BDS3_9ZZZZ</name>
<comment type="subcellular location">
    <subcellularLocation>
        <location evidence="1">Membrane</location>
        <topology evidence="1">Multi-pass membrane protein</topology>
    </subcellularLocation>
</comment>
<dbReference type="InterPro" id="IPR002541">
    <property type="entry name" value="Cyt_c_assembly"/>
</dbReference>
<protein>
    <submittedName>
        <fullName evidence="8">Cytochrome c-type biogenesis protein CcsA/ResC</fullName>
    </submittedName>
</protein>
<feature type="transmembrane region" description="Helical" evidence="6">
    <location>
        <begin position="36"/>
        <end position="56"/>
    </location>
</feature>
<dbReference type="PANTHER" id="PTHR30071">
    <property type="entry name" value="HEME EXPORTER PROTEIN C"/>
    <property type="match status" value="1"/>
</dbReference>
<evidence type="ECO:0000256" key="6">
    <source>
        <dbReference type="SAM" id="Phobius"/>
    </source>
</evidence>